<dbReference type="InterPro" id="IPR015421">
    <property type="entry name" value="PyrdxlP-dep_Trfase_major"/>
</dbReference>
<keyword evidence="8 17" id="KW-0808">Transferase</keyword>
<dbReference type="GO" id="GO:0042802">
    <property type="term" value="F:identical protein binding"/>
    <property type="evidence" value="ECO:0007669"/>
    <property type="project" value="TreeGrafter"/>
</dbReference>
<dbReference type="GO" id="GO:0009448">
    <property type="term" value="P:gamma-aminobutyric acid metabolic process"/>
    <property type="evidence" value="ECO:0007669"/>
    <property type="project" value="InterPro"/>
</dbReference>
<dbReference type="PANTHER" id="PTHR11986:SF58">
    <property type="entry name" value="LEUCINE_METHIONINE RACEMASE"/>
    <property type="match status" value="1"/>
</dbReference>
<dbReference type="OrthoDB" id="9807885at2"/>
<evidence type="ECO:0000256" key="16">
    <source>
        <dbReference type="RuleBase" id="RU003560"/>
    </source>
</evidence>
<dbReference type="InterPro" id="IPR005814">
    <property type="entry name" value="Aminotrans_3"/>
</dbReference>
<evidence type="ECO:0000256" key="15">
    <source>
        <dbReference type="ARBA" id="ARBA00050054"/>
    </source>
</evidence>
<protein>
    <recommendedName>
        <fullName evidence="12">(S)-3-amino-2-methylpropionate transaminase</fullName>
        <ecNumber evidence="6">2.6.1.19</ecNumber>
        <ecNumber evidence="5">2.6.1.22</ecNumber>
    </recommendedName>
    <alternativeName>
        <fullName evidence="13">GABA aminotransferase</fullName>
    </alternativeName>
    <alternativeName>
        <fullName evidence="11">Gamma-amino-N-butyrate transaminase</fullName>
    </alternativeName>
    <alternativeName>
        <fullName evidence="15">Glutamate:succinic semialdehyde transaminase</fullName>
    </alternativeName>
    <alternativeName>
        <fullName evidence="10">L-AIBAT</fullName>
    </alternativeName>
</protein>
<reference evidence="17 18" key="1">
    <citation type="submission" date="2018-08" db="EMBL/GenBank/DDBJ databases">
        <title>Bacillus chawlae sp. nov., Bacillus glennii sp. nov., and Bacillus saganii sp. nov. Isolated from the Vehicle Assembly Building at Kennedy Space Center where the Viking Spacecraft were Assembled.</title>
        <authorList>
            <person name="Seuylemezian A."/>
            <person name="Vaishampayan P."/>
        </authorList>
    </citation>
    <scope>NUCLEOTIDE SEQUENCE [LARGE SCALE GENOMIC DNA]</scope>
    <source>
        <strain evidence="17 18">V47-23a</strain>
    </source>
</reference>
<comment type="pathway">
    <text evidence="3">Amino-acid degradation; 4-aminobutanoate degradation.</text>
</comment>
<evidence type="ECO:0000313" key="18">
    <source>
        <dbReference type="Proteomes" id="UP000264541"/>
    </source>
</evidence>
<dbReference type="InterPro" id="IPR004632">
    <property type="entry name" value="4NH2But_aminotransferase_bac"/>
</dbReference>
<dbReference type="Gene3D" id="3.90.1150.10">
    <property type="entry name" value="Aspartate Aminotransferase, domain 1"/>
    <property type="match status" value="1"/>
</dbReference>
<dbReference type="GO" id="GO:0047298">
    <property type="term" value="F:(S)-3-amino-2-methylpropionate transaminase activity"/>
    <property type="evidence" value="ECO:0007669"/>
    <property type="project" value="UniProtKB-EC"/>
</dbReference>
<evidence type="ECO:0000256" key="14">
    <source>
        <dbReference type="ARBA" id="ARBA00048021"/>
    </source>
</evidence>
<evidence type="ECO:0000256" key="6">
    <source>
        <dbReference type="ARBA" id="ARBA00012912"/>
    </source>
</evidence>
<dbReference type="PANTHER" id="PTHR11986">
    <property type="entry name" value="AMINOTRANSFERASE CLASS III"/>
    <property type="match status" value="1"/>
</dbReference>
<sequence>MGEIVMNSSVPGPRSIQLKQEREEAVPQALANATSIFAKKAYGALLTDMDGNTFIDFAGSIGALNVGHCPPKVVESIKAQLDSFIHTCFHVVMYESYIKLAQQLNELVPGKWQKKTALFNSGAEGVENAIKIARYYTKRRGIVSFERGFHGRTHLTMTLTSKVKPYKYGFGPLATDTYRMPYPYYYRSELPRPEADRNALRQFERLFSMEIAPEDIAAVVIEPIQGEGGFVIPSKEFLQGVKGICEKHGILLIADEIQTGFGRTGKMFAVEHFDIEPDLMVMSKSLAAGVPLSAVTGRAVIMDSLQKKELGGTLGGSPLACAAALAVIETIKEEKLLDRATFIGQRMSDRLNKLAQCCPSIGEIRCLGAMCAVEFVKDRTTKEPNSELPQRIVKMCLDRGLIVLTAGWYGNVIRFLTPLIITEEQLEEGLQIFTEVVQECEKGVFKK</sequence>
<dbReference type="FunFam" id="3.40.640.10:FF:000013">
    <property type="entry name" value="4-aminobutyrate aminotransferase"/>
    <property type="match status" value="1"/>
</dbReference>
<comment type="catalytic activity">
    <reaction evidence="1">
        <text>(S)-3-amino-2-methylpropanoate + 2-oxoglutarate = 2-methyl-3-oxopropanoate + L-glutamate</text>
        <dbReference type="Rhea" id="RHEA:13993"/>
        <dbReference type="ChEBI" id="CHEBI:16810"/>
        <dbReference type="ChEBI" id="CHEBI:29985"/>
        <dbReference type="ChEBI" id="CHEBI:57700"/>
        <dbReference type="ChEBI" id="CHEBI:58655"/>
        <dbReference type="EC" id="2.6.1.22"/>
    </reaction>
</comment>
<dbReference type="EC" id="2.6.1.22" evidence="5"/>
<dbReference type="InterPro" id="IPR050103">
    <property type="entry name" value="Class-III_PLP-dep_AT"/>
</dbReference>
<organism evidence="17 18">
    <name type="scientific">Peribacillus saganii</name>
    <dbReference type="NCBI Taxonomy" id="2303992"/>
    <lineage>
        <taxon>Bacteria</taxon>
        <taxon>Bacillati</taxon>
        <taxon>Bacillota</taxon>
        <taxon>Bacilli</taxon>
        <taxon>Bacillales</taxon>
        <taxon>Bacillaceae</taxon>
        <taxon>Peribacillus</taxon>
    </lineage>
</organism>
<name>A0A372LRH8_9BACI</name>
<dbReference type="EMBL" id="QVTE01000016">
    <property type="protein sequence ID" value="RFU70392.1"/>
    <property type="molecule type" value="Genomic_DNA"/>
</dbReference>
<dbReference type="NCBIfam" id="TIGR00700">
    <property type="entry name" value="GABAtrnsam"/>
    <property type="match status" value="1"/>
</dbReference>
<evidence type="ECO:0000256" key="10">
    <source>
        <dbReference type="ARBA" id="ARBA00029760"/>
    </source>
</evidence>
<dbReference type="EC" id="2.6.1.19" evidence="6"/>
<dbReference type="SUPFAM" id="SSF53383">
    <property type="entry name" value="PLP-dependent transferases"/>
    <property type="match status" value="1"/>
</dbReference>
<evidence type="ECO:0000313" key="17">
    <source>
        <dbReference type="EMBL" id="RFU70392.1"/>
    </source>
</evidence>
<keyword evidence="7 17" id="KW-0032">Aminotransferase</keyword>
<dbReference type="PIRSF" id="PIRSF000521">
    <property type="entry name" value="Transaminase_4ab_Lys_Orn"/>
    <property type="match status" value="1"/>
</dbReference>
<comment type="catalytic activity">
    <reaction evidence="14">
        <text>4-aminobutanoate + 2-oxoglutarate = succinate semialdehyde + L-glutamate</text>
        <dbReference type="Rhea" id="RHEA:23352"/>
        <dbReference type="ChEBI" id="CHEBI:16810"/>
        <dbReference type="ChEBI" id="CHEBI:29985"/>
        <dbReference type="ChEBI" id="CHEBI:57706"/>
        <dbReference type="ChEBI" id="CHEBI:59888"/>
        <dbReference type="EC" id="2.6.1.19"/>
    </reaction>
</comment>
<evidence type="ECO:0000256" key="1">
    <source>
        <dbReference type="ARBA" id="ARBA00001750"/>
    </source>
</evidence>
<proteinExistence type="inferred from homology"/>
<keyword evidence="9 16" id="KW-0663">Pyridoxal phosphate</keyword>
<keyword evidence="18" id="KW-1185">Reference proteome</keyword>
<accession>A0A372LRH8</accession>
<comment type="cofactor">
    <cofactor evidence="2">
        <name>pyridoxal 5'-phosphate</name>
        <dbReference type="ChEBI" id="CHEBI:597326"/>
    </cofactor>
</comment>
<dbReference type="InterPro" id="IPR015422">
    <property type="entry name" value="PyrdxlP-dep_Trfase_small"/>
</dbReference>
<dbReference type="GO" id="GO:0034386">
    <property type="term" value="F:4-aminobutyrate:2-oxoglutarate transaminase activity"/>
    <property type="evidence" value="ECO:0007669"/>
    <property type="project" value="UniProtKB-EC"/>
</dbReference>
<dbReference type="Proteomes" id="UP000264541">
    <property type="component" value="Unassembled WGS sequence"/>
</dbReference>
<dbReference type="AlphaFoldDB" id="A0A372LRH8"/>
<dbReference type="CDD" id="cd00610">
    <property type="entry name" value="OAT_like"/>
    <property type="match status" value="1"/>
</dbReference>
<evidence type="ECO:0000256" key="7">
    <source>
        <dbReference type="ARBA" id="ARBA00022576"/>
    </source>
</evidence>
<evidence type="ECO:0000256" key="5">
    <source>
        <dbReference type="ARBA" id="ARBA00012876"/>
    </source>
</evidence>
<dbReference type="GO" id="GO:0030170">
    <property type="term" value="F:pyridoxal phosphate binding"/>
    <property type="evidence" value="ECO:0007669"/>
    <property type="project" value="InterPro"/>
</dbReference>
<evidence type="ECO:0000256" key="2">
    <source>
        <dbReference type="ARBA" id="ARBA00001933"/>
    </source>
</evidence>
<comment type="caution">
    <text evidence="17">The sequence shown here is derived from an EMBL/GenBank/DDBJ whole genome shotgun (WGS) entry which is preliminary data.</text>
</comment>
<evidence type="ECO:0000256" key="8">
    <source>
        <dbReference type="ARBA" id="ARBA00022679"/>
    </source>
</evidence>
<evidence type="ECO:0000256" key="13">
    <source>
        <dbReference type="ARBA" id="ARBA00031787"/>
    </source>
</evidence>
<evidence type="ECO:0000256" key="9">
    <source>
        <dbReference type="ARBA" id="ARBA00022898"/>
    </source>
</evidence>
<dbReference type="RefSeq" id="WP_117325974.1">
    <property type="nucleotide sequence ID" value="NZ_QVTE01000016.1"/>
</dbReference>
<dbReference type="InterPro" id="IPR049704">
    <property type="entry name" value="Aminotrans_3_PPA_site"/>
</dbReference>
<gene>
    <name evidence="17" type="primary">gabT</name>
    <name evidence="17" type="ORF">D0469_07270</name>
</gene>
<evidence type="ECO:0000256" key="3">
    <source>
        <dbReference type="ARBA" id="ARBA00005176"/>
    </source>
</evidence>
<dbReference type="InterPro" id="IPR015424">
    <property type="entry name" value="PyrdxlP-dep_Trfase"/>
</dbReference>
<evidence type="ECO:0000256" key="11">
    <source>
        <dbReference type="ARBA" id="ARBA00030204"/>
    </source>
</evidence>
<dbReference type="Gene3D" id="3.40.640.10">
    <property type="entry name" value="Type I PLP-dependent aspartate aminotransferase-like (Major domain)"/>
    <property type="match status" value="1"/>
</dbReference>
<dbReference type="Pfam" id="PF00202">
    <property type="entry name" value="Aminotran_3"/>
    <property type="match status" value="1"/>
</dbReference>
<comment type="similarity">
    <text evidence="4 16">Belongs to the class-III pyridoxal-phosphate-dependent aminotransferase family.</text>
</comment>
<evidence type="ECO:0000256" key="12">
    <source>
        <dbReference type="ARBA" id="ARBA00030857"/>
    </source>
</evidence>
<evidence type="ECO:0000256" key="4">
    <source>
        <dbReference type="ARBA" id="ARBA00008954"/>
    </source>
</evidence>
<dbReference type="PROSITE" id="PS00600">
    <property type="entry name" value="AA_TRANSFER_CLASS_3"/>
    <property type="match status" value="1"/>
</dbReference>